<dbReference type="PROSITE" id="PS00061">
    <property type="entry name" value="ADH_SHORT"/>
    <property type="match status" value="1"/>
</dbReference>
<protein>
    <submittedName>
        <fullName evidence="3">Short-chain dehydrogenase/reductase SDR</fullName>
    </submittedName>
</protein>
<evidence type="ECO:0000313" key="3">
    <source>
        <dbReference type="EMBL" id="BAY98905.1"/>
    </source>
</evidence>
<dbReference type="PRINTS" id="PR00080">
    <property type="entry name" value="SDRFAMILY"/>
</dbReference>
<dbReference type="KEGG" id="ttq:NIES37_28830"/>
<dbReference type="SUPFAM" id="SSF51735">
    <property type="entry name" value="NAD(P)-binding Rossmann-fold domains"/>
    <property type="match status" value="1"/>
</dbReference>
<dbReference type="AlphaFoldDB" id="A0A1Z4MZH5"/>
<dbReference type="PANTHER" id="PTHR44269">
    <property type="entry name" value="DEHYDROGENASE/REDUCTASE SDR FAMILY MEMBER 7-RELATED"/>
    <property type="match status" value="1"/>
</dbReference>
<dbReference type="InterPro" id="IPR002347">
    <property type="entry name" value="SDR_fam"/>
</dbReference>
<dbReference type="InterPro" id="IPR036291">
    <property type="entry name" value="NAD(P)-bd_dom_sf"/>
</dbReference>
<dbReference type="EMBL" id="AP018248">
    <property type="protein sequence ID" value="BAY98905.1"/>
    <property type="molecule type" value="Genomic_DNA"/>
</dbReference>
<dbReference type="PANTHER" id="PTHR44269:SF1">
    <property type="entry name" value="DEHYDROGENASE_REDUCTASE SDR FAMILY MEMBER 7"/>
    <property type="match status" value="1"/>
</dbReference>
<gene>
    <name evidence="3" type="ORF">NIES37_28830</name>
</gene>
<dbReference type="CDD" id="cd05332">
    <property type="entry name" value="11beta-HSD1_like_SDR_c"/>
    <property type="match status" value="1"/>
</dbReference>
<evidence type="ECO:0000256" key="1">
    <source>
        <dbReference type="ARBA" id="ARBA00006484"/>
    </source>
</evidence>
<keyword evidence="4" id="KW-1185">Reference proteome</keyword>
<evidence type="ECO:0000256" key="2">
    <source>
        <dbReference type="RuleBase" id="RU000363"/>
    </source>
</evidence>
<dbReference type="PRINTS" id="PR00081">
    <property type="entry name" value="GDHRDH"/>
</dbReference>
<dbReference type="Pfam" id="PF00106">
    <property type="entry name" value="adh_short"/>
    <property type="match status" value="1"/>
</dbReference>
<name>A0A1Z4MZH5_9CYAN</name>
<evidence type="ECO:0000313" key="4">
    <source>
        <dbReference type="Proteomes" id="UP000218785"/>
    </source>
</evidence>
<dbReference type="Proteomes" id="UP000218785">
    <property type="component" value="Chromosome"/>
</dbReference>
<sequence length="262" mass="29153">MLFLDKVVWITGASSGIGEALAYQFANQGAKLIISSRKEAELQRVKQQIKSECLIIPLDITDNIAVENAVNTAIDHYGKVDILVNNSGISQRSLAIDTQEIVDRKIMEVNYFGTINITKKILPYMIKQGGGQIAVISSLVGKFGFPLRSAYAASKHALHGWFETLQIELKPENNIFITIVCPGRINTNISANALTADGSLYQQMDEGQAKGMTAEVCAQKIIKSIYRQQREVYIGGADILMVYFKRYLPSLFYWIAKRINPT</sequence>
<dbReference type="InterPro" id="IPR020904">
    <property type="entry name" value="Sc_DH/Rdtase_CS"/>
</dbReference>
<organism evidence="3 4">
    <name type="scientific">Tolypothrix tenuis PCC 7101</name>
    <dbReference type="NCBI Taxonomy" id="231146"/>
    <lineage>
        <taxon>Bacteria</taxon>
        <taxon>Bacillati</taxon>
        <taxon>Cyanobacteriota</taxon>
        <taxon>Cyanophyceae</taxon>
        <taxon>Nostocales</taxon>
        <taxon>Tolypothrichaceae</taxon>
        <taxon>Tolypothrix</taxon>
    </lineage>
</organism>
<proteinExistence type="inferred from homology"/>
<reference evidence="3 4" key="1">
    <citation type="submission" date="2017-06" db="EMBL/GenBank/DDBJ databases">
        <title>Genome sequencing of cyanobaciteial culture collection at National Institute for Environmental Studies (NIES).</title>
        <authorList>
            <person name="Hirose Y."/>
            <person name="Shimura Y."/>
            <person name="Fujisawa T."/>
            <person name="Nakamura Y."/>
            <person name="Kawachi M."/>
        </authorList>
    </citation>
    <scope>NUCLEOTIDE SEQUENCE [LARGE SCALE GENOMIC DNA]</scope>
    <source>
        <strain evidence="3 4">NIES-37</strain>
    </source>
</reference>
<dbReference type="Gene3D" id="3.40.50.720">
    <property type="entry name" value="NAD(P)-binding Rossmann-like Domain"/>
    <property type="match status" value="1"/>
</dbReference>
<dbReference type="InterPro" id="IPR053011">
    <property type="entry name" value="SDR_family_member_7"/>
</dbReference>
<accession>A0A1Z4MZH5</accession>
<dbReference type="NCBIfam" id="NF004825">
    <property type="entry name" value="PRK06181.1"/>
    <property type="match status" value="1"/>
</dbReference>
<comment type="similarity">
    <text evidence="1 2">Belongs to the short-chain dehydrogenases/reductases (SDR) family.</text>
</comment>
<dbReference type="RefSeq" id="WP_096576677.1">
    <property type="nucleotide sequence ID" value="NZ_CAWNJS010000001.1"/>
</dbReference>